<dbReference type="Proteomes" id="UP000176650">
    <property type="component" value="Unassembled WGS sequence"/>
</dbReference>
<comment type="similarity">
    <text evidence="2 10">Belongs to the ABC-4 integral membrane protein family. FtsX subfamily.</text>
</comment>
<dbReference type="PIRSF" id="PIRSF003097">
    <property type="entry name" value="FtsX"/>
    <property type="match status" value="1"/>
</dbReference>
<evidence type="ECO:0000313" key="14">
    <source>
        <dbReference type="EMBL" id="OGD34095.1"/>
    </source>
</evidence>
<evidence type="ECO:0000256" key="6">
    <source>
        <dbReference type="ARBA" id="ARBA00022692"/>
    </source>
</evidence>
<evidence type="ECO:0000313" key="15">
    <source>
        <dbReference type="Proteomes" id="UP000176650"/>
    </source>
</evidence>
<comment type="subcellular location">
    <subcellularLocation>
        <location evidence="1">Cell membrane</location>
        <topology evidence="1">Multi-pass membrane protein</topology>
    </subcellularLocation>
</comment>
<evidence type="ECO:0000259" key="13">
    <source>
        <dbReference type="Pfam" id="PF18075"/>
    </source>
</evidence>
<keyword evidence="6 11" id="KW-0812">Transmembrane</keyword>
<dbReference type="InterPro" id="IPR004513">
    <property type="entry name" value="FtsX"/>
</dbReference>
<evidence type="ECO:0000256" key="2">
    <source>
        <dbReference type="ARBA" id="ARBA00007379"/>
    </source>
</evidence>
<evidence type="ECO:0000256" key="10">
    <source>
        <dbReference type="PIRNR" id="PIRNR003097"/>
    </source>
</evidence>
<dbReference type="GO" id="GO:0005886">
    <property type="term" value="C:plasma membrane"/>
    <property type="evidence" value="ECO:0007669"/>
    <property type="project" value="UniProtKB-SubCell"/>
</dbReference>
<evidence type="ECO:0000259" key="12">
    <source>
        <dbReference type="Pfam" id="PF02687"/>
    </source>
</evidence>
<gene>
    <name evidence="14" type="ORF">A2988_01260</name>
</gene>
<evidence type="ECO:0000256" key="1">
    <source>
        <dbReference type="ARBA" id="ARBA00004651"/>
    </source>
</evidence>
<keyword evidence="8 10" id="KW-0472">Membrane</keyword>
<feature type="transmembrane region" description="Helical" evidence="11">
    <location>
        <begin position="21"/>
        <end position="46"/>
    </location>
</feature>
<dbReference type="PANTHER" id="PTHR47755">
    <property type="entry name" value="CELL DIVISION PROTEIN FTSX"/>
    <property type="match status" value="1"/>
</dbReference>
<feature type="transmembrane region" description="Helical" evidence="11">
    <location>
        <begin position="226"/>
        <end position="253"/>
    </location>
</feature>
<evidence type="ECO:0000256" key="3">
    <source>
        <dbReference type="ARBA" id="ARBA00021907"/>
    </source>
</evidence>
<dbReference type="EMBL" id="MEYS01000002">
    <property type="protein sequence ID" value="OGD34095.1"/>
    <property type="molecule type" value="Genomic_DNA"/>
</dbReference>
<dbReference type="Gene3D" id="3.30.70.3040">
    <property type="match status" value="1"/>
</dbReference>
<dbReference type="Pfam" id="PF18075">
    <property type="entry name" value="FtsX_ECD"/>
    <property type="match status" value="1"/>
</dbReference>
<feature type="domain" description="ABC3 transporter permease C-terminal" evidence="12">
    <location>
        <begin position="181"/>
        <end position="302"/>
    </location>
</feature>
<keyword evidence="9 10" id="KW-0131">Cell cycle</keyword>
<dbReference type="PANTHER" id="PTHR47755:SF1">
    <property type="entry name" value="CELL DIVISION PROTEIN FTSX"/>
    <property type="match status" value="1"/>
</dbReference>
<evidence type="ECO:0000256" key="11">
    <source>
        <dbReference type="SAM" id="Phobius"/>
    </source>
</evidence>
<keyword evidence="7 11" id="KW-1133">Transmembrane helix</keyword>
<dbReference type="AlphaFoldDB" id="A0A1F5BU37"/>
<accession>A0A1F5BU37</accession>
<evidence type="ECO:0000256" key="4">
    <source>
        <dbReference type="ARBA" id="ARBA00022475"/>
    </source>
</evidence>
<evidence type="ECO:0000256" key="7">
    <source>
        <dbReference type="ARBA" id="ARBA00022989"/>
    </source>
</evidence>
<proteinExistence type="inferred from homology"/>
<keyword evidence="5 10" id="KW-0132">Cell division</keyword>
<keyword evidence="4 10" id="KW-1003">Cell membrane</keyword>
<organism evidence="14 15">
    <name type="scientific">Candidatus Azambacteria bacterium RIFCSPLOWO2_01_FULL_46_25</name>
    <dbReference type="NCBI Taxonomy" id="1797298"/>
    <lineage>
        <taxon>Bacteria</taxon>
        <taxon>Candidatus Azamiibacteriota</taxon>
    </lineage>
</organism>
<dbReference type="InterPro" id="IPR003838">
    <property type="entry name" value="ABC3_permease_C"/>
</dbReference>
<dbReference type="InterPro" id="IPR040690">
    <property type="entry name" value="FtsX_ECD"/>
</dbReference>
<feature type="domain" description="FtsX extracellular" evidence="13">
    <location>
        <begin position="59"/>
        <end position="148"/>
    </location>
</feature>
<reference evidence="14 15" key="1">
    <citation type="journal article" date="2016" name="Nat. Commun.">
        <title>Thousands of microbial genomes shed light on interconnected biogeochemical processes in an aquifer system.</title>
        <authorList>
            <person name="Anantharaman K."/>
            <person name="Brown C.T."/>
            <person name="Hug L.A."/>
            <person name="Sharon I."/>
            <person name="Castelle C.J."/>
            <person name="Probst A.J."/>
            <person name="Thomas B.C."/>
            <person name="Singh A."/>
            <person name="Wilkins M.J."/>
            <person name="Karaoz U."/>
            <person name="Brodie E.L."/>
            <person name="Williams K.H."/>
            <person name="Hubbard S.S."/>
            <person name="Banfield J.F."/>
        </authorList>
    </citation>
    <scope>NUCLEOTIDE SEQUENCE [LARGE SCALE GENOMIC DNA]</scope>
</reference>
<sequence length="302" mass="33874">MITAFKRVFLVGFQNFWRNGWLSATTVSVMVLVLSMILGLLMISVLTEAVVQHLENQIDISVYFKPKTAEPDILQVKNNLLAEKEVKSVEYVSEDAALALFKERHKADTIIAQVLEELDANPLEASLNIKAKAPDQFAAIAKFLEKKEYAPLISAVNYYENQETIARLSSVISAIRKTGLFITLALSVISVLVALNTIRIAIYTLKDEVTIMKLVGATNWFIRGPFLVEGVLYGLISATATIIVFYPIMFLLAPYVDNFFPGSDLFLYFQRNFMTLWLILLLCGIVLGVFGSMIAIRKYLKI</sequence>
<evidence type="ECO:0000256" key="8">
    <source>
        <dbReference type="ARBA" id="ARBA00023136"/>
    </source>
</evidence>
<protein>
    <recommendedName>
        <fullName evidence="3 10">Cell division protein FtsX</fullName>
    </recommendedName>
</protein>
<dbReference type="Pfam" id="PF02687">
    <property type="entry name" value="FtsX"/>
    <property type="match status" value="1"/>
</dbReference>
<feature type="transmembrane region" description="Helical" evidence="11">
    <location>
        <begin position="273"/>
        <end position="296"/>
    </location>
</feature>
<feature type="transmembrane region" description="Helical" evidence="11">
    <location>
        <begin position="180"/>
        <end position="205"/>
    </location>
</feature>
<name>A0A1F5BU37_9BACT</name>
<dbReference type="STRING" id="1797298.A2988_01260"/>
<evidence type="ECO:0000256" key="9">
    <source>
        <dbReference type="ARBA" id="ARBA00023306"/>
    </source>
</evidence>
<evidence type="ECO:0000256" key="5">
    <source>
        <dbReference type="ARBA" id="ARBA00022618"/>
    </source>
</evidence>
<dbReference type="GO" id="GO:0051301">
    <property type="term" value="P:cell division"/>
    <property type="evidence" value="ECO:0007669"/>
    <property type="project" value="UniProtKB-KW"/>
</dbReference>
<comment type="caution">
    <text evidence="14">The sequence shown here is derived from an EMBL/GenBank/DDBJ whole genome shotgun (WGS) entry which is preliminary data.</text>
</comment>